<protein>
    <submittedName>
        <fullName evidence="4">Charged multivesicular body protein 5</fullName>
    </submittedName>
</protein>
<gene>
    <name evidence="4" type="ORF">AYI69_g6080</name>
</gene>
<dbReference type="Proteomes" id="UP000187429">
    <property type="component" value="Unassembled WGS sequence"/>
</dbReference>
<dbReference type="EMBL" id="LSSM01002667">
    <property type="protein sequence ID" value="OMJ20771.1"/>
    <property type="molecule type" value="Genomic_DNA"/>
</dbReference>
<accession>A0A1R1Y1D6</accession>
<dbReference type="PANTHER" id="PTHR22761">
    <property type="entry name" value="CHARGED MULTIVESICULAR BODY PROTEIN"/>
    <property type="match status" value="1"/>
</dbReference>
<reference evidence="5" key="1">
    <citation type="submission" date="2017-01" db="EMBL/GenBank/DDBJ databases">
        <authorList>
            <person name="Wang Y."/>
            <person name="White M."/>
            <person name="Kvist S."/>
            <person name="Moncalvo J.-M."/>
        </authorList>
    </citation>
    <scope>NUCLEOTIDE SEQUENCE [LARGE SCALE GENOMIC DNA]</scope>
    <source>
        <strain evidence="5">ID-206-W2</strain>
    </source>
</reference>
<keyword evidence="5" id="KW-1185">Reference proteome</keyword>
<evidence type="ECO:0000313" key="4">
    <source>
        <dbReference type="EMBL" id="OMJ20771.1"/>
    </source>
</evidence>
<dbReference type="PANTHER" id="PTHR22761:SF12">
    <property type="entry name" value="CHARGED MULTIVESICULAR BODY PROTEIN 5"/>
    <property type="match status" value="1"/>
</dbReference>
<comment type="caution">
    <text evidence="4">The sequence shown here is derived from an EMBL/GenBank/DDBJ whole genome shotgun (WGS) entry which is preliminary data.</text>
</comment>
<dbReference type="GO" id="GO:0005771">
    <property type="term" value="C:multivesicular body"/>
    <property type="evidence" value="ECO:0007669"/>
    <property type="project" value="TreeGrafter"/>
</dbReference>
<dbReference type="Pfam" id="PF03357">
    <property type="entry name" value="Snf7"/>
    <property type="match status" value="1"/>
</dbReference>
<evidence type="ECO:0000313" key="5">
    <source>
        <dbReference type="Proteomes" id="UP000187429"/>
    </source>
</evidence>
<proteinExistence type="inferred from homology"/>
<dbReference type="InterPro" id="IPR005024">
    <property type="entry name" value="Snf7_fam"/>
</dbReference>
<name>A0A1R1Y1D6_9FUNG</name>
<dbReference type="GO" id="GO:0032511">
    <property type="term" value="P:late endosome to vacuole transport via multivesicular body sorting pathway"/>
    <property type="evidence" value="ECO:0007669"/>
    <property type="project" value="TreeGrafter"/>
</dbReference>
<dbReference type="AlphaFoldDB" id="A0A1R1Y1D6"/>
<sequence length="142" mass="16171">MESAKLASENMQNTIVQIKTMEQTNKMLKKQYKGVDIEKIYQLQDEMADLLEDTNEIQELMGRSYNVPDDVNEQDLDAELEALEAEWNFEQENKPEAETPSYLDDLNSKLPSAGNINLSELDKELDDIANKPNTGNLENVTT</sequence>
<keyword evidence="2" id="KW-0175">Coiled coil</keyword>
<evidence type="ECO:0000256" key="2">
    <source>
        <dbReference type="ARBA" id="ARBA00023054"/>
    </source>
</evidence>
<dbReference type="GO" id="GO:0006900">
    <property type="term" value="P:vesicle budding from membrane"/>
    <property type="evidence" value="ECO:0007669"/>
    <property type="project" value="TreeGrafter"/>
</dbReference>
<organism evidence="4 5">
    <name type="scientific">Smittium culicis</name>
    <dbReference type="NCBI Taxonomy" id="133412"/>
    <lineage>
        <taxon>Eukaryota</taxon>
        <taxon>Fungi</taxon>
        <taxon>Fungi incertae sedis</taxon>
        <taxon>Zoopagomycota</taxon>
        <taxon>Kickxellomycotina</taxon>
        <taxon>Harpellomycetes</taxon>
        <taxon>Harpellales</taxon>
        <taxon>Legeriomycetaceae</taxon>
        <taxon>Smittium</taxon>
    </lineage>
</organism>
<comment type="similarity">
    <text evidence="1">Belongs to the SNF7 family.</text>
</comment>
<evidence type="ECO:0000256" key="1">
    <source>
        <dbReference type="ARBA" id="ARBA00006190"/>
    </source>
</evidence>
<dbReference type="Gene3D" id="6.10.250.1710">
    <property type="match status" value="1"/>
</dbReference>
<evidence type="ECO:0000256" key="3">
    <source>
        <dbReference type="SAM" id="MobiDB-lite"/>
    </source>
</evidence>
<dbReference type="OrthoDB" id="3973241at2759"/>
<feature type="region of interest" description="Disordered" evidence="3">
    <location>
        <begin position="89"/>
        <end position="115"/>
    </location>
</feature>